<dbReference type="EMBL" id="CT573213">
    <property type="protein sequence ID" value="CAJ62289.1"/>
    <property type="molecule type" value="Genomic_DNA"/>
</dbReference>
<accession>Q0RJM3</accession>
<dbReference type="GO" id="GO:0016787">
    <property type="term" value="F:hydrolase activity"/>
    <property type="evidence" value="ECO:0007669"/>
    <property type="project" value="UniProtKB-KW"/>
</dbReference>
<keyword evidence="2" id="KW-0378">Hydrolase</keyword>
<keyword evidence="3" id="KW-1185">Reference proteome</keyword>
<evidence type="ECO:0000256" key="1">
    <source>
        <dbReference type="SAM" id="MobiDB-lite"/>
    </source>
</evidence>
<gene>
    <name evidence="2" type="ordered locus">FRAAL3646</name>
</gene>
<dbReference type="ESTHER" id="fraaa-q0rjm3">
    <property type="family name" value="6_AlphaBeta_hydrolase"/>
</dbReference>
<evidence type="ECO:0000313" key="2">
    <source>
        <dbReference type="EMBL" id="CAJ62289.1"/>
    </source>
</evidence>
<sequence length="195" mass="20710">MDVGDLLAVLDATGARRILGVSSGAIIAARAALARPEIIERLALFEPPLSLDGSMRLDLAPRMDAAVAAGDLATAMGLGMKISQMGPPWMFGPPVPILAAFSRRMLTSAQRRAQAEALPVDFAIVRENADRIADFAAITTPVLLINGTATRPFLRTAATGLASIIPGATHVEGSEEEPRRIERLGRLGRRRPQGR</sequence>
<dbReference type="InterPro" id="IPR029058">
    <property type="entry name" value="AB_hydrolase_fold"/>
</dbReference>
<feature type="region of interest" description="Disordered" evidence="1">
    <location>
        <begin position="172"/>
        <end position="195"/>
    </location>
</feature>
<dbReference type="HOGENOM" id="CLU_1394540_0_0_11"/>
<reference evidence="2 3" key="1">
    <citation type="journal article" date="2007" name="Genome Res.">
        <title>Genome characteristics of facultatively symbiotic Frankia sp. strains reflect host range and host plant biogeography.</title>
        <authorList>
            <person name="Normand P."/>
            <person name="Lapierre P."/>
            <person name="Tisa L.S."/>
            <person name="Gogarten J.P."/>
            <person name="Alloisio N."/>
            <person name="Bagnarol E."/>
            <person name="Bassi C.A."/>
            <person name="Berry A.M."/>
            <person name="Bickhart D.M."/>
            <person name="Choisne N."/>
            <person name="Couloux A."/>
            <person name="Cournoyer B."/>
            <person name="Cruveiller S."/>
            <person name="Daubin V."/>
            <person name="Demange N."/>
            <person name="Francino M.P."/>
            <person name="Goltsman E."/>
            <person name="Huang Y."/>
            <person name="Kopp O.R."/>
            <person name="Labarre L."/>
            <person name="Lapidus A."/>
            <person name="Lavire C."/>
            <person name="Marechal J."/>
            <person name="Martinez M."/>
            <person name="Mastronunzio J.E."/>
            <person name="Mullin B.C."/>
            <person name="Niemann J."/>
            <person name="Pujic P."/>
            <person name="Rawnsley T."/>
            <person name="Rouy Z."/>
            <person name="Schenowitz C."/>
            <person name="Sellstedt A."/>
            <person name="Tavares F."/>
            <person name="Tomkins J.P."/>
            <person name="Vallenet D."/>
            <person name="Valverde C."/>
            <person name="Wall L.G."/>
            <person name="Wang Y."/>
            <person name="Medigue C."/>
            <person name="Benson D.R."/>
        </authorList>
    </citation>
    <scope>NUCLEOTIDE SEQUENCE [LARGE SCALE GENOMIC DNA]</scope>
    <source>
        <strain evidence="3">DSM 45986 / CECT 9034 / ACN14a</strain>
    </source>
</reference>
<dbReference type="AlphaFoldDB" id="Q0RJM3"/>
<dbReference type="Gene3D" id="3.40.50.1820">
    <property type="entry name" value="alpha/beta hydrolase"/>
    <property type="match status" value="1"/>
</dbReference>
<dbReference type="STRING" id="326424.FRAAL3646"/>
<evidence type="ECO:0000313" key="3">
    <source>
        <dbReference type="Proteomes" id="UP000000657"/>
    </source>
</evidence>
<protein>
    <submittedName>
        <fullName evidence="2">Hydrolase</fullName>
    </submittedName>
</protein>
<organism evidence="2 3">
    <name type="scientific">Frankia alni (strain DSM 45986 / CECT 9034 / ACN14a)</name>
    <dbReference type="NCBI Taxonomy" id="326424"/>
    <lineage>
        <taxon>Bacteria</taxon>
        <taxon>Bacillati</taxon>
        <taxon>Actinomycetota</taxon>
        <taxon>Actinomycetes</taxon>
        <taxon>Frankiales</taxon>
        <taxon>Frankiaceae</taxon>
        <taxon>Frankia</taxon>
    </lineage>
</organism>
<feature type="compositionally biased region" description="Basic residues" evidence="1">
    <location>
        <begin position="186"/>
        <end position="195"/>
    </location>
</feature>
<dbReference type="SUPFAM" id="SSF53474">
    <property type="entry name" value="alpha/beta-Hydrolases"/>
    <property type="match status" value="1"/>
</dbReference>
<dbReference type="KEGG" id="fal:FRAAL3646"/>
<dbReference type="Proteomes" id="UP000000657">
    <property type="component" value="Chromosome"/>
</dbReference>
<feature type="compositionally biased region" description="Basic and acidic residues" evidence="1">
    <location>
        <begin position="172"/>
        <end position="185"/>
    </location>
</feature>
<dbReference type="eggNOG" id="COG2267">
    <property type="taxonomic scope" value="Bacteria"/>
</dbReference>
<proteinExistence type="predicted"/>
<name>Q0RJM3_FRAAA</name>